<sequence>MKIVIAGAGIGGLTAGAALLRKGFDVTILEQAKVLKEIGAGVQLSPNATRVLYQIGVGERLEGLACEPPGKRVRLWNSGQTWPLFDLGAASREIYGYPYLTVHRADLHEALVDAVRALSADAIRLDEKVEGVVQKGGKVEVQTVSGGIYEADLLIGADGVHSRVRRALFGPDEPVYSGVMAWRGVIDAEKLPEHLRTPYGTNWVGPGAHVIHYPLRGHKLVNFVGAVERDGWQVESWSESGTIEECLADFTGWHEDVRAMISAIDVPYKWALMIREPMTRWSSGRATLLGDACHPTLPFLAQGAGMALEDGYLIARCLAQYGENDLQRALERYESLRLDRTSRIVRGAAANTTRFHNPALAHAEGAADYVDREWSEERVKERYNWLFEYNVDTVEV</sequence>
<dbReference type="InterPro" id="IPR050493">
    <property type="entry name" value="FAD-dep_Monooxygenase_BioMet"/>
</dbReference>
<dbReference type="EMBL" id="CP000271">
    <property type="protein sequence ID" value="ABE33465.1"/>
    <property type="molecule type" value="Genomic_DNA"/>
</dbReference>
<reference evidence="7 8" key="1">
    <citation type="journal article" date="2006" name="Proc. Natl. Acad. Sci. U.S.A.">
        <title>Burkholderia xenovorans LB400 harbors a multi-replicon, 9.73-Mbp genome shaped for versatility.</title>
        <authorList>
            <person name="Chain P.S."/>
            <person name="Denef V.J."/>
            <person name="Konstantinidis K.T."/>
            <person name="Vergez L.M."/>
            <person name="Agullo L."/>
            <person name="Reyes V.L."/>
            <person name="Hauser L."/>
            <person name="Cordova M."/>
            <person name="Gomez L."/>
            <person name="Gonzalez M."/>
            <person name="Land M."/>
            <person name="Lao V."/>
            <person name="Larimer F."/>
            <person name="LiPuma J.J."/>
            <person name="Mahenthiralingam E."/>
            <person name="Malfatti S.A."/>
            <person name="Marx C.J."/>
            <person name="Parnell J.J."/>
            <person name="Ramette A."/>
            <person name="Richardson P."/>
            <person name="Seeger M."/>
            <person name="Smith D."/>
            <person name="Spilker T."/>
            <person name="Sul W.J."/>
            <person name="Tsoi T.V."/>
            <person name="Ulrich L.E."/>
            <person name="Zhulin I.B."/>
            <person name="Tiedje J.M."/>
        </authorList>
    </citation>
    <scope>NUCLEOTIDE SEQUENCE [LARGE SCALE GENOMIC DNA]</scope>
    <source>
        <strain evidence="7 8">LB400</strain>
    </source>
</reference>
<evidence type="ECO:0000313" key="7">
    <source>
        <dbReference type="EMBL" id="ABE33465.1"/>
    </source>
</evidence>
<keyword evidence="8" id="KW-1185">Reference proteome</keyword>
<keyword evidence="2" id="KW-0285">Flavoprotein</keyword>
<dbReference type="STRING" id="266265.Bxe_B2526"/>
<dbReference type="SUPFAM" id="SSF51905">
    <property type="entry name" value="FAD/NAD(P)-binding domain"/>
    <property type="match status" value="1"/>
</dbReference>
<evidence type="ECO:0000256" key="2">
    <source>
        <dbReference type="ARBA" id="ARBA00022630"/>
    </source>
</evidence>
<dbReference type="OrthoDB" id="5487740at2"/>
<organism evidence="7 8">
    <name type="scientific">Paraburkholderia xenovorans (strain LB400)</name>
    <dbReference type="NCBI Taxonomy" id="266265"/>
    <lineage>
        <taxon>Bacteria</taxon>
        <taxon>Pseudomonadati</taxon>
        <taxon>Pseudomonadota</taxon>
        <taxon>Betaproteobacteria</taxon>
        <taxon>Burkholderiales</taxon>
        <taxon>Burkholderiaceae</taxon>
        <taxon>Paraburkholderia</taxon>
    </lineage>
</organism>
<gene>
    <name evidence="7" type="ORF">Bxe_B2526</name>
</gene>
<accession>Q13R24</accession>
<dbReference type="PANTHER" id="PTHR13789:SF318">
    <property type="entry name" value="GERANYLGERANYL DIPHOSPHATE REDUCTASE"/>
    <property type="match status" value="1"/>
</dbReference>
<evidence type="ECO:0000256" key="3">
    <source>
        <dbReference type="ARBA" id="ARBA00022827"/>
    </source>
</evidence>
<dbReference type="Pfam" id="PF01494">
    <property type="entry name" value="FAD_binding_3"/>
    <property type="match status" value="1"/>
</dbReference>
<dbReference type="InterPro" id="IPR036188">
    <property type="entry name" value="FAD/NAD-bd_sf"/>
</dbReference>
<dbReference type="PRINTS" id="PR00420">
    <property type="entry name" value="RNGMNOXGNASE"/>
</dbReference>
<evidence type="ECO:0000313" key="8">
    <source>
        <dbReference type="Proteomes" id="UP000001817"/>
    </source>
</evidence>
<dbReference type="KEGG" id="bxb:DR64_4853"/>
<dbReference type="RefSeq" id="WP_011490833.1">
    <property type="nucleotide sequence ID" value="NC_007952.1"/>
</dbReference>
<evidence type="ECO:0000256" key="5">
    <source>
        <dbReference type="ARBA" id="ARBA00023033"/>
    </source>
</evidence>
<dbReference type="GO" id="GO:0071949">
    <property type="term" value="F:FAD binding"/>
    <property type="evidence" value="ECO:0007669"/>
    <property type="project" value="InterPro"/>
</dbReference>
<dbReference type="AlphaFoldDB" id="Q13R24"/>
<dbReference type="PANTHER" id="PTHR13789">
    <property type="entry name" value="MONOOXYGENASE"/>
    <property type="match status" value="1"/>
</dbReference>
<dbReference type="SUPFAM" id="SSF54373">
    <property type="entry name" value="FAD-linked reductases, C-terminal domain"/>
    <property type="match status" value="1"/>
</dbReference>
<evidence type="ECO:0000256" key="4">
    <source>
        <dbReference type="ARBA" id="ARBA00023002"/>
    </source>
</evidence>
<evidence type="ECO:0000256" key="1">
    <source>
        <dbReference type="ARBA" id="ARBA00001974"/>
    </source>
</evidence>
<evidence type="ECO:0000259" key="6">
    <source>
        <dbReference type="Pfam" id="PF01494"/>
    </source>
</evidence>
<dbReference type="Proteomes" id="UP000001817">
    <property type="component" value="Chromosome 2"/>
</dbReference>
<dbReference type="GO" id="GO:0004497">
    <property type="term" value="F:monooxygenase activity"/>
    <property type="evidence" value="ECO:0007669"/>
    <property type="project" value="UniProtKB-KW"/>
</dbReference>
<keyword evidence="3" id="KW-0274">FAD</keyword>
<keyword evidence="4" id="KW-0560">Oxidoreductase</keyword>
<name>Q13R24_PARXL</name>
<proteinExistence type="predicted"/>
<dbReference type="Gene3D" id="3.50.50.60">
    <property type="entry name" value="FAD/NAD(P)-binding domain"/>
    <property type="match status" value="1"/>
</dbReference>
<dbReference type="InterPro" id="IPR002938">
    <property type="entry name" value="FAD-bd"/>
</dbReference>
<protein>
    <submittedName>
        <fullName evidence="7">Salicylate 1-monooxygenase</fullName>
    </submittedName>
</protein>
<dbReference type="KEGG" id="bxe:Bxe_B2526"/>
<dbReference type="PATRIC" id="fig|266265.5.peg.5179"/>
<keyword evidence="5" id="KW-0503">Monooxygenase</keyword>
<dbReference type="eggNOG" id="COG0654">
    <property type="taxonomic scope" value="Bacteria"/>
</dbReference>
<feature type="domain" description="FAD-binding" evidence="6">
    <location>
        <begin position="2"/>
        <end position="347"/>
    </location>
</feature>
<comment type="cofactor">
    <cofactor evidence="1">
        <name>FAD</name>
        <dbReference type="ChEBI" id="CHEBI:57692"/>
    </cofactor>
</comment>